<dbReference type="InterPro" id="IPR032332">
    <property type="entry name" value="GramPos_pilinD3"/>
</dbReference>
<dbReference type="EMBL" id="RCVM01000007">
    <property type="protein sequence ID" value="RLY03619.1"/>
    <property type="molecule type" value="Genomic_DNA"/>
</dbReference>
<evidence type="ECO:0000313" key="11">
    <source>
        <dbReference type="EMBL" id="RLY03619.1"/>
    </source>
</evidence>
<evidence type="ECO:0000256" key="5">
    <source>
        <dbReference type="SAM" id="Phobius"/>
    </source>
</evidence>
<dbReference type="NCBIfam" id="TIGR01167">
    <property type="entry name" value="LPXTG_anchor"/>
    <property type="match status" value="1"/>
</dbReference>
<dbReference type="InterPro" id="IPR032334">
    <property type="entry name" value="GramPos_pilinBB"/>
</dbReference>
<keyword evidence="2" id="KW-0964">Secreted</keyword>
<dbReference type="RefSeq" id="WP_121835224.1">
    <property type="nucleotide sequence ID" value="NZ_CP163513.1"/>
</dbReference>
<evidence type="ECO:0000256" key="3">
    <source>
        <dbReference type="ARBA" id="ARBA00022729"/>
    </source>
</evidence>
<accession>A0A3L9DV59</accession>
<organism evidence="11 12">
    <name type="scientific">Streptococcus hillyeri</name>
    <dbReference type="NCBI Taxonomy" id="2282420"/>
    <lineage>
        <taxon>Bacteria</taxon>
        <taxon>Bacillati</taxon>
        <taxon>Bacillota</taxon>
        <taxon>Bacilli</taxon>
        <taxon>Lactobacillales</taxon>
        <taxon>Streptococcaceae</taxon>
        <taxon>Streptococcus</taxon>
    </lineage>
</organism>
<evidence type="ECO:0000256" key="4">
    <source>
        <dbReference type="ARBA" id="ARBA00023088"/>
    </source>
</evidence>
<keyword evidence="1" id="KW-0134">Cell wall</keyword>
<dbReference type="Proteomes" id="UP000279194">
    <property type="component" value="Unassembled WGS sequence"/>
</dbReference>
<comment type="caution">
    <text evidence="11">The sequence shown here is derived from an EMBL/GenBank/DDBJ whole genome shotgun (WGS) entry which is preliminary data.</text>
</comment>
<dbReference type="InterPro" id="IPR013783">
    <property type="entry name" value="Ig-like_fold"/>
</dbReference>
<dbReference type="Pfam" id="PF17802">
    <property type="entry name" value="SpaA"/>
    <property type="match status" value="1"/>
</dbReference>
<name>A0A3L9DV59_9STRE</name>
<reference evidence="11 12" key="1">
    <citation type="submission" date="2018-10" db="EMBL/GenBank/DDBJ databases">
        <title>Streptococcus hillyeri sp. nov., isolated from equine tracheal sample.</title>
        <authorList>
            <person name="Macfadyen A.C."/>
            <person name="Waller A."/>
            <person name="Paterson G.K."/>
        </authorList>
    </citation>
    <scope>NUCLEOTIDE SEQUENCE [LARGE SCALE GENOMIC DNA]</scope>
    <source>
        <strain evidence="11 12">28462</strain>
    </source>
</reference>
<dbReference type="Pfam" id="PF16555">
    <property type="entry name" value="GramPos_pilinD1"/>
    <property type="match status" value="1"/>
</dbReference>
<keyword evidence="4" id="KW-0572">Peptidoglycan-anchor</keyword>
<feature type="domain" description="Gram-positive cocci surface proteins LPxTG" evidence="6">
    <location>
        <begin position="643"/>
        <end position="682"/>
    </location>
</feature>
<dbReference type="InterPro" id="IPR026466">
    <property type="entry name" value="Fim_isopep_form_D2_dom"/>
</dbReference>
<gene>
    <name evidence="11" type="ORF">EAF07_04885</name>
</gene>
<dbReference type="Pfam" id="PF16570">
    <property type="entry name" value="GramPos_pilinD3"/>
    <property type="match status" value="1"/>
</dbReference>
<dbReference type="Gene3D" id="1.20.58.90">
    <property type="match status" value="1"/>
</dbReference>
<evidence type="ECO:0000256" key="1">
    <source>
        <dbReference type="ARBA" id="ARBA00022512"/>
    </source>
</evidence>
<evidence type="ECO:0000259" key="8">
    <source>
        <dbReference type="Pfam" id="PF16569"/>
    </source>
</evidence>
<dbReference type="Gene3D" id="2.60.40.1140">
    <property type="entry name" value="Collagen-binding surface protein Cna, B-type domain"/>
    <property type="match status" value="1"/>
</dbReference>
<dbReference type="InterPro" id="IPR032364">
    <property type="entry name" value="GramPos_pilinD1_N"/>
</dbReference>
<dbReference type="Pfam" id="PF16569">
    <property type="entry name" value="GramPos_pilinBB"/>
    <property type="match status" value="1"/>
</dbReference>
<keyword evidence="3" id="KW-0732">Signal</keyword>
<keyword evidence="12" id="KW-1185">Reference proteome</keyword>
<feature type="domain" description="Gram-positive pilin backbone subunit 2 Cna-B-like" evidence="8">
    <location>
        <begin position="250"/>
        <end position="362"/>
    </location>
</feature>
<evidence type="ECO:0000259" key="10">
    <source>
        <dbReference type="Pfam" id="PF17802"/>
    </source>
</evidence>
<evidence type="ECO:0000313" key="12">
    <source>
        <dbReference type="Proteomes" id="UP000279194"/>
    </source>
</evidence>
<proteinExistence type="predicted"/>
<sequence>MLIAFNCLKKSSSIKNYIKKERGIMVKKLIKILALVALLFSYLVPVVQVVRAEEAKTTNVTIHKIKLDNLAKWKMLKPQEDGTYVGDDGSIYNGNKLQNIDQYFGAGAEELSGVTFTYWLVKNRTQYEKMVKNPGQYDTVEKVKQELQEEGLETQPTGQSGVEVELLPGLYWVVENFGSYIGPNGETLSDSAAVPFGLELPAFNKDGNPIENLHVYPKNTITKPKIDKDFKGKANAEKPNKDKELRSQTVGDIVAYDIETLIPVGTRYATSKWSDQMTEGLTLNKDSFEVSIGGGPVSKTDYKLTTTETGFELELTKEGLNKVNGQVKETKIKISYSATVNKKVIVDIPESNDVTFHYGNNPAHGNSPIPTKPNNKQIIVEKQFSDGKFPEDVDVQVTLYNAQTGKAVEPRQVATLTKQQPTHTFIGLDNDTEYKVIETNLSGYSAEYKKVNQNGQIIIVNWKDNNPPPLTPEEPKIVTGGQRFRKVDKVHDNKALKGAEFVVKNKAGKYLARKDATKRNEDQNQYDDAEKKYQDLVKVASTSNGQELMAAKEARDNAYKTAKSEWKWVEQEKDAYIFISGENGYFHVSGLVYEAYELVEIKAPTGYAKLITPISFVVGPGSMDGVEIESPEKLDIRLKIIDNKKITIPQTGGIGTIIFAVGGAAIMAAALYAYFKNNKDEDQLA</sequence>
<keyword evidence="5" id="KW-0812">Transmembrane</keyword>
<evidence type="ECO:0000259" key="9">
    <source>
        <dbReference type="Pfam" id="PF16570"/>
    </source>
</evidence>
<dbReference type="InterPro" id="IPR019931">
    <property type="entry name" value="LPXTG_anchor"/>
</dbReference>
<dbReference type="AlphaFoldDB" id="A0A3L9DV59"/>
<dbReference type="Gene3D" id="2.60.40.740">
    <property type="match status" value="1"/>
</dbReference>
<dbReference type="Pfam" id="PF00746">
    <property type="entry name" value="Gram_pos_anchor"/>
    <property type="match status" value="1"/>
</dbReference>
<feature type="domain" description="Gram-positive pilin subunit D1 N-terminal" evidence="7">
    <location>
        <begin position="56"/>
        <end position="220"/>
    </location>
</feature>
<evidence type="ECO:0000256" key="2">
    <source>
        <dbReference type="ARBA" id="ARBA00022525"/>
    </source>
</evidence>
<evidence type="ECO:0000259" key="6">
    <source>
        <dbReference type="Pfam" id="PF00746"/>
    </source>
</evidence>
<keyword evidence="5" id="KW-1133">Transmembrane helix</keyword>
<dbReference type="InterPro" id="IPR041033">
    <property type="entry name" value="SpaA_PFL_dom_1"/>
</dbReference>
<dbReference type="NCBIfam" id="TIGR04226">
    <property type="entry name" value="RrgB_K2N_iso_D2"/>
    <property type="match status" value="1"/>
</dbReference>
<evidence type="ECO:0000259" key="7">
    <source>
        <dbReference type="Pfam" id="PF16555"/>
    </source>
</evidence>
<feature type="domain" description="SpaA-like prealbumin fold" evidence="10">
    <location>
        <begin position="577"/>
        <end position="619"/>
    </location>
</feature>
<feature type="transmembrane region" description="Helical" evidence="5">
    <location>
        <begin position="653"/>
        <end position="675"/>
    </location>
</feature>
<keyword evidence="5" id="KW-0472">Membrane</keyword>
<protein>
    <submittedName>
        <fullName evidence="11">Isopeptide-forming domain-containing fimbrial protein</fullName>
    </submittedName>
</protein>
<feature type="domain" description="Gram-positive pilin backbone subunit 3 Cna-B-like" evidence="9">
    <location>
        <begin position="422"/>
        <end position="503"/>
    </location>
</feature>
<dbReference type="Gene3D" id="2.60.40.10">
    <property type="entry name" value="Immunoglobulins"/>
    <property type="match status" value="2"/>
</dbReference>